<dbReference type="EMBL" id="LN736369">
    <property type="protein sequence ID" value="CEP64046.1"/>
    <property type="molecule type" value="Genomic_DNA"/>
</dbReference>
<protein>
    <recommendedName>
        <fullName evidence="8">EKC/KEOPS complex subunit BUD32</fullName>
        <ecNumber evidence="6">2.7.11.1</ecNumber>
    </recommendedName>
    <alternativeName>
        <fullName evidence="24 25">Atypical Serine/threonine protein kinase BUD32</fullName>
    </alternativeName>
    <alternativeName>
        <fullName evidence="7">EKC/KEOPS complex subunit bud32</fullName>
    </alternativeName>
</protein>
<evidence type="ECO:0000256" key="10">
    <source>
        <dbReference type="ARBA" id="ARBA00022490"/>
    </source>
</evidence>
<evidence type="ECO:0000256" key="27">
    <source>
        <dbReference type="ARBA" id="ARBA00048679"/>
    </source>
</evidence>
<dbReference type="GO" id="GO:0045944">
    <property type="term" value="P:positive regulation of transcription by RNA polymerase II"/>
    <property type="evidence" value="ECO:0007669"/>
    <property type="project" value="EnsemblFungi"/>
</dbReference>
<comment type="catalytic activity">
    <reaction evidence="27">
        <text>L-seryl-[protein] + ATP = O-phospho-L-seryl-[protein] + ADP + H(+)</text>
        <dbReference type="Rhea" id="RHEA:17989"/>
        <dbReference type="Rhea" id="RHEA-COMP:9863"/>
        <dbReference type="Rhea" id="RHEA-COMP:11604"/>
        <dbReference type="ChEBI" id="CHEBI:15378"/>
        <dbReference type="ChEBI" id="CHEBI:29999"/>
        <dbReference type="ChEBI" id="CHEBI:30616"/>
        <dbReference type="ChEBI" id="CHEBI:83421"/>
        <dbReference type="ChEBI" id="CHEBI:456216"/>
        <dbReference type="EC" id="2.7.11.1"/>
    </reaction>
</comment>
<evidence type="ECO:0000256" key="18">
    <source>
        <dbReference type="ARBA" id="ARBA00022840"/>
    </source>
</evidence>
<keyword evidence="22" id="KW-0804">Transcription</keyword>
<evidence type="ECO:0000256" key="14">
    <source>
        <dbReference type="ARBA" id="ARBA00022694"/>
    </source>
</evidence>
<dbReference type="EC" id="2.7.11.1" evidence="6"/>
<dbReference type="InterPro" id="IPR011009">
    <property type="entry name" value="Kinase-like_dom_sf"/>
</dbReference>
<keyword evidence="10" id="KW-0963">Cytoplasm</keyword>
<dbReference type="HOGENOM" id="CLU_063953_1_1_1"/>
<evidence type="ECO:0000256" key="23">
    <source>
        <dbReference type="ARBA" id="ARBA00023242"/>
    </source>
</evidence>
<dbReference type="GO" id="GO:0005524">
    <property type="term" value="F:ATP binding"/>
    <property type="evidence" value="ECO:0007669"/>
    <property type="project" value="UniProtKB-KW"/>
</dbReference>
<dbReference type="NCBIfam" id="TIGR03724">
    <property type="entry name" value="arch_bud32"/>
    <property type="match status" value="1"/>
</dbReference>
<evidence type="ECO:0000256" key="9">
    <source>
        <dbReference type="ARBA" id="ARBA00022454"/>
    </source>
</evidence>
<dbReference type="PANTHER" id="PTHR12209:SF0">
    <property type="entry name" value="EKC_KEOPS COMPLEX SUBUNIT TP53RK"/>
    <property type="match status" value="1"/>
</dbReference>
<dbReference type="InterPro" id="IPR022495">
    <property type="entry name" value="Bud32"/>
</dbReference>
<evidence type="ECO:0000256" key="15">
    <source>
        <dbReference type="ARBA" id="ARBA00022741"/>
    </source>
</evidence>
<dbReference type="GO" id="GO:0070525">
    <property type="term" value="P:tRNA threonylcarbamoyladenosine metabolic process"/>
    <property type="evidence" value="ECO:0007669"/>
    <property type="project" value="EnsemblFungi"/>
</dbReference>
<evidence type="ECO:0000256" key="6">
    <source>
        <dbReference type="ARBA" id="ARBA00012513"/>
    </source>
</evidence>
<evidence type="ECO:0000313" key="30">
    <source>
        <dbReference type="Proteomes" id="UP000054304"/>
    </source>
</evidence>
<dbReference type="STRING" id="1245769.A0A0C7NEE7"/>
<dbReference type="GO" id="GO:0000722">
    <property type="term" value="P:telomere maintenance via recombination"/>
    <property type="evidence" value="ECO:0007669"/>
    <property type="project" value="EnsemblFungi"/>
</dbReference>
<keyword evidence="9" id="KW-0158">Chromosome</keyword>
<evidence type="ECO:0000256" key="1">
    <source>
        <dbReference type="ARBA" id="ARBA00004123"/>
    </source>
</evidence>
<dbReference type="GeneID" id="34687573"/>
<evidence type="ECO:0000256" key="19">
    <source>
        <dbReference type="ARBA" id="ARBA00022895"/>
    </source>
</evidence>
<comment type="catalytic activity">
    <reaction evidence="26">
        <text>L-threonyl-[protein] + ATP = O-phospho-L-threonyl-[protein] + ADP + H(+)</text>
        <dbReference type="Rhea" id="RHEA:46608"/>
        <dbReference type="Rhea" id="RHEA-COMP:11060"/>
        <dbReference type="Rhea" id="RHEA-COMP:11605"/>
        <dbReference type="ChEBI" id="CHEBI:15378"/>
        <dbReference type="ChEBI" id="CHEBI:30013"/>
        <dbReference type="ChEBI" id="CHEBI:30616"/>
        <dbReference type="ChEBI" id="CHEBI:61977"/>
        <dbReference type="ChEBI" id="CHEBI:456216"/>
        <dbReference type="EC" id="2.7.11.1"/>
    </reaction>
</comment>
<keyword evidence="21" id="KW-0010">Activator</keyword>
<keyword evidence="11" id="KW-0723">Serine/threonine-protein kinase</keyword>
<evidence type="ECO:0000256" key="17">
    <source>
        <dbReference type="ARBA" id="ARBA00022801"/>
    </source>
</evidence>
<dbReference type="InterPro" id="IPR008266">
    <property type="entry name" value="Tyr_kinase_AS"/>
</dbReference>
<dbReference type="FunFam" id="1.10.510.10:FF:000745">
    <property type="entry name" value="Serine/threonine-protein kinase BUD32"/>
    <property type="match status" value="1"/>
</dbReference>
<dbReference type="GO" id="GO:0005634">
    <property type="term" value="C:nucleus"/>
    <property type="evidence" value="ECO:0007669"/>
    <property type="project" value="UniProtKB-SubCell"/>
</dbReference>
<dbReference type="GO" id="GO:0004674">
    <property type="term" value="F:protein serine/threonine kinase activity"/>
    <property type="evidence" value="ECO:0007669"/>
    <property type="project" value="UniProtKB-KW"/>
</dbReference>
<keyword evidence="12" id="KW-0597">Phosphoprotein</keyword>
<evidence type="ECO:0000256" key="4">
    <source>
        <dbReference type="ARBA" id="ARBA00010630"/>
    </source>
</evidence>
<keyword evidence="23" id="KW-0539">Nucleus</keyword>
<evidence type="ECO:0000256" key="7">
    <source>
        <dbReference type="ARBA" id="ARBA00013948"/>
    </source>
</evidence>
<evidence type="ECO:0000256" key="26">
    <source>
        <dbReference type="ARBA" id="ARBA00047899"/>
    </source>
</evidence>
<keyword evidence="16" id="KW-0418">Kinase</keyword>
<proteinExistence type="inferred from homology"/>
<evidence type="ECO:0000256" key="13">
    <source>
        <dbReference type="ARBA" id="ARBA00022679"/>
    </source>
</evidence>
<evidence type="ECO:0000259" key="28">
    <source>
        <dbReference type="PROSITE" id="PS50011"/>
    </source>
</evidence>
<dbReference type="PANTHER" id="PTHR12209">
    <property type="entry name" value="NON-SPECIFIC SERINE/THREONINE PROTEIN KINASE"/>
    <property type="match status" value="1"/>
</dbReference>
<dbReference type="InterPro" id="IPR000719">
    <property type="entry name" value="Prot_kinase_dom"/>
</dbReference>
<evidence type="ECO:0000256" key="11">
    <source>
        <dbReference type="ARBA" id="ARBA00022527"/>
    </source>
</evidence>
<evidence type="ECO:0000256" key="24">
    <source>
        <dbReference type="ARBA" id="ARBA00030980"/>
    </source>
</evidence>
<gene>
    <name evidence="29" type="ORF">LALA0_S10e00980g</name>
</gene>
<dbReference type="GO" id="GO:0005829">
    <property type="term" value="C:cytosol"/>
    <property type="evidence" value="ECO:0007669"/>
    <property type="project" value="TreeGrafter"/>
</dbReference>
<dbReference type="Pfam" id="PF06293">
    <property type="entry name" value="Kdo"/>
    <property type="match status" value="1"/>
</dbReference>
<keyword evidence="17" id="KW-0378">Hydrolase</keyword>
<comment type="subcellular location">
    <subcellularLocation>
        <location evidence="3">Chromosome</location>
        <location evidence="3">Telomere</location>
    </subcellularLocation>
    <subcellularLocation>
        <location evidence="2">Cytoplasm</location>
    </subcellularLocation>
    <subcellularLocation>
        <location evidence="1">Nucleus</location>
    </subcellularLocation>
</comment>
<dbReference type="GO" id="GO:0016887">
    <property type="term" value="F:ATP hydrolysis activity"/>
    <property type="evidence" value="ECO:0007669"/>
    <property type="project" value="EnsemblFungi"/>
</dbReference>
<keyword evidence="14" id="KW-0819">tRNA processing</keyword>
<feature type="domain" description="Protein kinase" evidence="28">
    <location>
        <begin position="16"/>
        <end position="263"/>
    </location>
</feature>
<comment type="subunit">
    <text evidence="5">Component of the EKC/KEOPS complex composed of at least BUD32, CGI121, GON7, KAE1 and PCC1; the whole complex dimerizes.</text>
</comment>
<evidence type="ECO:0000256" key="2">
    <source>
        <dbReference type="ARBA" id="ARBA00004496"/>
    </source>
</evidence>
<evidence type="ECO:0000256" key="16">
    <source>
        <dbReference type="ARBA" id="ARBA00022777"/>
    </source>
</evidence>
<dbReference type="OrthoDB" id="3399at2759"/>
<dbReference type="GO" id="GO:0000781">
    <property type="term" value="C:chromosome, telomeric region"/>
    <property type="evidence" value="ECO:0007669"/>
    <property type="project" value="UniProtKB-SubCell"/>
</dbReference>
<keyword evidence="13" id="KW-0808">Transferase</keyword>
<dbReference type="Gene3D" id="3.30.200.20">
    <property type="entry name" value="Phosphorylase Kinase, domain 1"/>
    <property type="match status" value="1"/>
</dbReference>
<evidence type="ECO:0000256" key="21">
    <source>
        <dbReference type="ARBA" id="ARBA00023159"/>
    </source>
</evidence>
<keyword evidence="18" id="KW-0067">ATP-binding</keyword>
<keyword evidence="20" id="KW-0805">Transcription regulation</keyword>
<evidence type="ECO:0000313" key="29">
    <source>
        <dbReference type="EMBL" id="CEP64046.1"/>
    </source>
</evidence>
<accession>A0A0C7NEE7</accession>
<dbReference type="PROSITE" id="PS00109">
    <property type="entry name" value="PROTEIN_KINASE_TYR"/>
    <property type="match status" value="1"/>
</dbReference>
<evidence type="ECO:0000256" key="22">
    <source>
        <dbReference type="ARBA" id="ARBA00023163"/>
    </source>
</evidence>
<dbReference type="PROSITE" id="PS50011">
    <property type="entry name" value="PROTEIN_KINASE_DOM"/>
    <property type="match status" value="1"/>
</dbReference>
<dbReference type="FunFam" id="3.30.200.20:FF:000639">
    <property type="entry name" value="Serine/threonine-protein kinase BUD32"/>
    <property type="match status" value="1"/>
</dbReference>
<keyword evidence="19" id="KW-0779">Telomere</keyword>
<keyword evidence="30" id="KW-1185">Reference proteome</keyword>
<evidence type="ECO:0000256" key="12">
    <source>
        <dbReference type="ARBA" id="ARBA00022553"/>
    </source>
</evidence>
<evidence type="ECO:0000256" key="8">
    <source>
        <dbReference type="ARBA" id="ARBA00019973"/>
    </source>
</evidence>
<dbReference type="AlphaFoldDB" id="A0A0C7NEE7"/>
<name>A0A0C7NEE7_9SACH</name>
<organism evidence="29 30">
    <name type="scientific">Lachancea lanzarotensis</name>
    <dbReference type="NCBI Taxonomy" id="1245769"/>
    <lineage>
        <taxon>Eukaryota</taxon>
        <taxon>Fungi</taxon>
        <taxon>Dikarya</taxon>
        <taxon>Ascomycota</taxon>
        <taxon>Saccharomycotina</taxon>
        <taxon>Saccharomycetes</taxon>
        <taxon>Saccharomycetales</taxon>
        <taxon>Saccharomycetaceae</taxon>
        <taxon>Lachancea</taxon>
    </lineage>
</organism>
<reference evidence="29 30" key="1">
    <citation type="submission" date="2014-12" db="EMBL/GenBank/DDBJ databases">
        <authorList>
            <person name="Neuveglise Cecile"/>
        </authorList>
    </citation>
    <scope>NUCLEOTIDE SEQUENCE [LARGE SCALE GENOMIC DNA]</scope>
    <source>
        <strain evidence="29 30">CBS 12615</strain>
    </source>
</reference>
<dbReference type="Proteomes" id="UP000054304">
    <property type="component" value="Unassembled WGS sequence"/>
</dbReference>
<evidence type="ECO:0000256" key="25">
    <source>
        <dbReference type="ARBA" id="ARBA00033194"/>
    </source>
</evidence>
<dbReference type="GO" id="GO:0008033">
    <property type="term" value="P:tRNA processing"/>
    <property type="evidence" value="ECO:0007669"/>
    <property type="project" value="UniProtKB-KW"/>
</dbReference>
<evidence type="ECO:0000256" key="20">
    <source>
        <dbReference type="ARBA" id="ARBA00023015"/>
    </source>
</evidence>
<keyword evidence="15" id="KW-0547">Nucleotide-binding</keyword>
<comment type="similarity">
    <text evidence="4">Belongs to the protein kinase superfamily. BUD32 family.</text>
</comment>
<evidence type="ECO:0000256" key="3">
    <source>
        <dbReference type="ARBA" id="ARBA00004574"/>
    </source>
</evidence>
<dbReference type="SUPFAM" id="SSF56112">
    <property type="entry name" value="Protein kinase-like (PK-like)"/>
    <property type="match status" value="1"/>
</dbReference>
<dbReference type="GO" id="GO:0000408">
    <property type="term" value="C:EKC/KEOPS complex"/>
    <property type="evidence" value="ECO:0007669"/>
    <property type="project" value="EnsemblFungi"/>
</dbReference>
<sequence>MSGQILEAVSIYLTPNIPIEPISQGAEAVVFTTSVHPYEPKQESSETSNKYILKYRPPKKYRHPSIDKALTKHRTLSESRILAKLSQLPGLNVPKLIACDVYNGCIWIEFLGEELPNGNGFSSLKNFLWMSASDPHNKCVETVLEKVGRQIGLLHWNEYCHGDLTTSNVVLQQSDGVWEPYLIDFGLGSATTFVEDKGVDLYVLERAVDSTHSRYAVTYNEWLMRGYKAVYHEQSKKGENRLREVLKRFEEVRLRGRKRSMIG</sequence>
<dbReference type="RefSeq" id="XP_022630256.1">
    <property type="nucleotide sequence ID" value="XM_022775383.1"/>
</dbReference>
<dbReference type="Gene3D" id="1.10.510.10">
    <property type="entry name" value="Transferase(Phosphotransferase) domain 1"/>
    <property type="match status" value="1"/>
</dbReference>
<evidence type="ECO:0000256" key="5">
    <source>
        <dbReference type="ARBA" id="ARBA00011534"/>
    </source>
</evidence>